<dbReference type="VEuPathDB" id="FungiDB:I303_05205"/>
<dbReference type="CDD" id="cd06861">
    <property type="entry name" value="PX_Vps5p"/>
    <property type="match status" value="1"/>
</dbReference>
<dbReference type="GO" id="GO:0030904">
    <property type="term" value="C:retromer complex"/>
    <property type="evidence" value="ECO:0007669"/>
    <property type="project" value="UniProtKB-ARBA"/>
</dbReference>
<keyword evidence="11" id="KW-0175">Coiled coil</keyword>
<dbReference type="SUPFAM" id="SSF64268">
    <property type="entry name" value="PX domain"/>
    <property type="match status" value="1"/>
</dbReference>
<feature type="compositionally biased region" description="Acidic residues" evidence="12">
    <location>
        <begin position="188"/>
        <end position="198"/>
    </location>
</feature>
<feature type="compositionally biased region" description="Basic and acidic residues" evidence="12">
    <location>
        <begin position="244"/>
        <end position="277"/>
    </location>
</feature>
<feature type="region of interest" description="Disordered" evidence="12">
    <location>
        <begin position="388"/>
        <end position="523"/>
    </location>
</feature>
<feature type="region of interest" description="Disordered" evidence="12">
    <location>
        <begin position="1"/>
        <end position="372"/>
    </location>
</feature>
<keyword evidence="10" id="KW-0472">Membrane</keyword>
<evidence type="ECO:0000256" key="4">
    <source>
        <dbReference type="ARBA" id="ARBA00010883"/>
    </source>
</evidence>
<evidence type="ECO:0000256" key="1">
    <source>
        <dbReference type="ARBA" id="ARBA00004287"/>
    </source>
</evidence>
<dbReference type="GO" id="GO:0045053">
    <property type="term" value="P:protein retention in Golgi apparatus"/>
    <property type="evidence" value="ECO:0007669"/>
    <property type="project" value="TreeGrafter"/>
</dbReference>
<protein>
    <recommendedName>
        <fullName evidence="13">PX domain-containing protein</fullName>
    </recommendedName>
</protein>
<dbReference type="InterPro" id="IPR027267">
    <property type="entry name" value="AH/BAR_dom_sf"/>
</dbReference>
<dbReference type="Pfam" id="PF09325">
    <property type="entry name" value="Vps5"/>
    <property type="match status" value="1"/>
</dbReference>
<evidence type="ECO:0000256" key="7">
    <source>
        <dbReference type="ARBA" id="ARBA00022553"/>
    </source>
</evidence>
<dbReference type="GO" id="GO:0015031">
    <property type="term" value="P:protein transport"/>
    <property type="evidence" value="ECO:0007669"/>
    <property type="project" value="UniProtKB-KW"/>
</dbReference>
<proteinExistence type="inferred from homology"/>
<dbReference type="InterPro" id="IPR015404">
    <property type="entry name" value="Vps5_C"/>
</dbReference>
<evidence type="ECO:0000256" key="3">
    <source>
        <dbReference type="ARBA" id="ARBA00004555"/>
    </source>
</evidence>
<evidence type="ECO:0000313" key="14">
    <source>
        <dbReference type="EMBL" id="OBR84347.1"/>
    </source>
</evidence>
<keyword evidence="9" id="KW-0333">Golgi apparatus</keyword>
<organism evidence="14">
    <name type="scientific">Kwoniella dejecticola CBS 10117</name>
    <dbReference type="NCBI Taxonomy" id="1296121"/>
    <lineage>
        <taxon>Eukaryota</taxon>
        <taxon>Fungi</taxon>
        <taxon>Dikarya</taxon>
        <taxon>Basidiomycota</taxon>
        <taxon>Agaricomycotina</taxon>
        <taxon>Tremellomycetes</taxon>
        <taxon>Tremellales</taxon>
        <taxon>Cryptococcaceae</taxon>
        <taxon>Kwoniella</taxon>
    </lineage>
</organism>
<feature type="coiled-coil region" evidence="11">
    <location>
        <begin position="855"/>
        <end position="882"/>
    </location>
</feature>
<dbReference type="PROSITE" id="PS50195">
    <property type="entry name" value="PX"/>
    <property type="match status" value="1"/>
</dbReference>
<dbReference type="FunFam" id="1.20.1270.60:FF:000022">
    <property type="entry name" value="Sorting nexin 3 protein"/>
    <property type="match status" value="1"/>
</dbReference>
<reference evidence="15" key="3">
    <citation type="submission" date="2024-02" db="EMBL/GenBank/DDBJ databases">
        <title>Comparative genomics of Cryptococcus and Kwoniella reveals pathogenesis evolution and contrasting modes of karyotype evolution via chromosome fusion or intercentromeric recombination.</title>
        <authorList>
            <person name="Coelho M.A."/>
            <person name="David-Palma M."/>
            <person name="Shea T."/>
            <person name="Bowers K."/>
            <person name="McGinley-Smith S."/>
            <person name="Mohammad A.W."/>
            <person name="Gnirke A."/>
            <person name="Yurkov A.M."/>
            <person name="Nowrousian M."/>
            <person name="Sun S."/>
            <person name="Cuomo C.A."/>
            <person name="Heitman J."/>
        </authorList>
    </citation>
    <scope>NUCLEOTIDE SEQUENCE</scope>
    <source>
        <strain evidence="15">CBS 10117</strain>
    </source>
</reference>
<evidence type="ECO:0000256" key="11">
    <source>
        <dbReference type="SAM" id="Coils"/>
    </source>
</evidence>
<dbReference type="EMBL" id="KI894032">
    <property type="protein sequence ID" value="OBR84347.1"/>
    <property type="molecule type" value="Genomic_DNA"/>
</dbReference>
<feature type="compositionally biased region" description="Low complexity" evidence="12">
    <location>
        <begin position="294"/>
        <end position="325"/>
    </location>
</feature>
<evidence type="ECO:0000259" key="13">
    <source>
        <dbReference type="PROSITE" id="PS50195"/>
    </source>
</evidence>
<dbReference type="OrthoDB" id="271164at2759"/>
<reference evidence="15" key="2">
    <citation type="submission" date="2013-07" db="EMBL/GenBank/DDBJ databases">
        <authorList>
            <consortium name="The Broad Institute Genome Sequencing Platform"/>
            <person name="Cuomo C."/>
            <person name="Litvintseva A."/>
            <person name="Chen Y."/>
            <person name="Heitman J."/>
            <person name="Sun S."/>
            <person name="Springer D."/>
            <person name="Dromer F."/>
            <person name="Young S.K."/>
            <person name="Zeng Q."/>
            <person name="Gargeya S."/>
            <person name="Fitzgerald M."/>
            <person name="Abouelleil A."/>
            <person name="Alvarado L."/>
            <person name="Berlin A.M."/>
            <person name="Chapman S.B."/>
            <person name="Dewar J."/>
            <person name="Goldberg J."/>
            <person name="Griggs A."/>
            <person name="Gujja S."/>
            <person name="Hansen M."/>
            <person name="Howarth C."/>
            <person name="Imamovic A."/>
            <person name="Larimer J."/>
            <person name="McCowan C."/>
            <person name="Murphy C."/>
            <person name="Pearson M."/>
            <person name="Priest M."/>
            <person name="Roberts A."/>
            <person name="Saif S."/>
            <person name="Shea T."/>
            <person name="Sykes S."/>
            <person name="Wortman J."/>
            <person name="Nusbaum C."/>
            <person name="Birren B."/>
        </authorList>
    </citation>
    <scope>NUCLEOTIDE SEQUENCE</scope>
    <source>
        <strain evidence="15">CBS 10117</strain>
    </source>
</reference>
<dbReference type="GO" id="GO:0005768">
    <property type="term" value="C:endosome"/>
    <property type="evidence" value="ECO:0007669"/>
    <property type="project" value="TreeGrafter"/>
</dbReference>
<name>A0A1A6A2R1_9TREE</name>
<evidence type="ECO:0000256" key="2">
    <source>
        <dbReference type="ARBA" id="ARBA00004496"/>
    </source>
</evidence>
<reference evidence="14" key="1">
    <citation type="submission" date="2013-07" db="EMBL/GenBank/DDBJ databases">
        <title>The Genome Sequence of Cryptococcus dejecticola CBS10117.</title>
        <authorList>
            <consortium name="The Broad Institute Genome Sequencing Platform"/>
            <person name="Cuomo C."/>
            <person name="Litvintseva A."/>
            <person name="Chen Y."/>
            <person name="Heitman J."/>
            <person name="Sun S."/>
            <person name="Springer D."/>
            <person name="Dromer F."/>
            <person name="Young S.K."/>
            <person name="Zeng Q."/>
            <person name="Gargeya S."/>
            <person name="Fitzgerald M."/>
            <person name="Abouelleil A."/>
            <person name="Alvarado L."/>
            <person name="Berlin A.M."/>
            <person name="Chapman S.B."/>
            <person name="Dewar J."/>
            <person name="Goldberg J."/>
            <person name="Griggs A."/>
            <person name="Gujja S."/>
            <person name="Hansen M."/>
            <person name="Howarth C."/>
            <person name="Imamovic A."/>
            <person name="Larimer J."/>
            <person name="McCowan C."/>
            <person name="Murphy C."/>
            <person name="Pearson M."/>
            <person name="Priest M."/>
            <person name="Roberts A."/>
            <person name="Saif S."/>
            <person name="Shea T."/>
            <person name="Sykes S."/>
            <person name="Wortman J."/>
            <person name="Nusbaum C."/>
            <person name="Birren B."/>
        </authorList>
    </citation>
    <scope>NUCLEOTIDE SEQUENCE [LARGE SCALE GENOMIC DNA]</scope>
    <source>
        <strain evidence="14">CBS 10117</strain>
    </source>
</reference>
<dbReference type="RefSeq" id="XP_018262189.1">
    <property type="nucleotide sequence ID" value="XM_018408498.1"/>
</dbReference>
<dbReference type="STRING" id="1296121.A0A1A6A2R1"/>
<dbReference type="InterPro" id="IPR036871">
    <property type="entry name" value="PX_dom_sf"/>
</dbReference>
<dbReference type="AlphaFoldDB" id="A0A1A6A2R1"/>
<dbReference type="Gene3D" id="1.20.1270.60">
    <property type="entry name" value="Arfaptin homology (AH) domain/BAR domain"/>
    <property type="match status" value="1"/>
</dbReference>
<keyword evidence="6" id="KW-0963">Cytoplasm</keyword>
<evidence type="ECO:0000313" key="16">
    <source>
        <dbReference type="Proteomes" id="UP000078595"/>
    </source>
</evidence>
<evidence type="ECO:0000256" key="5">
    <source>
        <dbReference type="ARBA" id="ARBA00022448"/>
    </source>
</evidence>
<comment type="similarity">
    <text evidence="4">Belongs to the sorting nexin family.</text>
</comment>
<feature type="compositionally biased region" description="Polar residues" evidence="12">
    <location>
        <begin position="9"/>
        <end position="28"/>
    </location>
</feature>
<evidence type="ECO:0000256" key="12">
    <source>
        <dbReference type="SAM" id="MobiDB-lite"/>
    </source>
</evidence>
<feature type="compositionally biased region" description="Low complexity" evidence="12">
    <location>
        <begin position="411"/>
        <end position="421"/>
    </location>
</feature>
<keyword evidence="8" id="KW-0653">Protein transport</keyword>
<dbReference type="GO" id="GO:0042147">
    <property type="term" value="P:retrograde transport, endosome to Golgi"/>
    <property type="evidence" value="ECO:0007669"/>
    <property type="project" value="TreeGrafter"/>
</dbReference>
<dbReference type="Proteomes" id="UP000078595">
    <property type="component" value="Chromosome 6"/>
</dbReference>
<dbReference type="GeneID" id="28968904"/>
<dbReference type="EMBL" id="CP144535">
    <property type="protein sequence ID" value="WWC62751.1"/>
    <property type="molecule type" value="Genomic_DNA"/>
</dbReference>
<dbReference type="SMART" id="SM00312">
    <property type="entry name" value="PX"/>
    <property type="match status" value="1"/>
</dbReference>
<evidence type="ECO:0000256" key="10">
    <source>
        <dbReference type="ARBA" id="ARBA00023136"/>
    </source>
</evidence>
<dbReference type="GO" id="GO:0005829">
    <property type="term" value="C:cytosol"/>
    <property type="evidence" value="ECO:0007669"/>
    <property type="project" value="GOC"/>
</dbReference>
<evidence type="ECO:0000256" key="9">
    <source>
        <dbReference type="ARBA" id="ARBA00023034"/>
    </source>
</evidence>
<dbReference type="KEGG" id="kdj:28968904"/>
<gene>
    <name evidence="14" type="ORF">I303_05205</name>
    <name evidence="15" type="ORF">I303_105348</name>
</gene>
<comment type="subcellular location">
    <subcellularLocation>
        <location evidence="2">Cytoplasm</location>
    </subcellularLocation>
    <subcellularLocation>
        <location evidence="3">Golgi apparatus</location>
    </subcellularLocation>
    <subcellularLocation>
        <location evidence="1">Membrane</location>
        <topology evidence="1">Peripheral membrane protein</topology>
        <orientation evidence="1">Cytoplasmic side</orientation>
    </subcellularLocation>
</comment>
<keyword evidence="5" id="KW-0813">Transport</keyword>
<dbReference type="PANTHER" id="PTHR10555:SF170">
    <property type="entry name" value="FI18122P1"/>
    <property type="match status" value="1"/>
</dbReference>
<feature type="domain" description="PX" evidence="13">
    <location>
        <begin position="530"/>
        <end position="646"/>
    </location>
</feature>
<dbReference type="GO" id="GO:0035091">
    <property type="term" value="F:phosphatidylinositol binding"/>
    <property type="evidence" value="ECO:0007669"/>
    <property type="project" value="InterPro"/>
</dbReference>
<dbReference type="InterPro" id="IPR037868">
    <property type="entry name" value="PX_Vps5"/>
</dbReference>
<feature type="compositionally biased region" description="Polar residues" evidence="12">
    <location>
        <begin position="107"/>
        <end position="128"/>
    </location>
</feature>
<sequence>MDEEASFSALLSSTTPARPSWSTQTPNDQADDPWANPFSDSSSSINPYASPFASTVLPSSSAPINDPAIQPFALPESPRNETSPYAQKINEDYNRSPDPPSVIAAREQQQQRFSAEPQDNQGIYSNPYGNHEDVDPFASAGAGQNKPIDPAHRPFEPPSHSPVDNKHPQSHAQSPTTPKPRGLPSSLIDEDLMAESDPEQSLKKAFVKSAPAPKSKIESTNGDQVKPTPEKKKTYVFTPNSKAVQEEKKPEAKSAVKETGRGERQPDDNQKKADETKQVALDAEIQVQSATKIPQADSSAQAQEPPSSSHTTPTVKSPKSPTSIPLPASNLATPTVSRVPTPLPPATNKADNTEASSVLATPSSDRVSVSPLDAPAATAADVDYGFKSLALGGSAPPVPDKEWTGTGNAASSSESISPPSSRFGGKGWGALDDEPESDSLFGRGGPSTSSWGNNDSSGGWGETSMEETLASAGPSTNQSYPYDTNGTPSTSTSMTLRSDSGIDGRAPASPVDSISIPTTSSPRKKLSNIPVFQITVSDPAKVGDPVRGYTVYTVRTQTTSPHYRKGSFSVLRRFSDFLWLLEILTFNNPGIVLPPMPGKHTFGRFQDQFIETRRNALQKFITKITSHPVLQLDPDLRIFLESDSFAIDSKNRKAEVTLQEKAQSDSLLGSWTGSNKFAEFDDWFESRNGFLNSLENQLKNLSKSIESSSKSKLELSNSISEFSESLLVLSESDLNMSLVESLKELWEISNHEKEIYEDQAKFQVINLLNTTDEYVKIIQQVRIAFNGRIKAYHTWQNGEKDLTRLRNTREKLRNSGKLNERANSSLNEIVEAERTVRENHMNFENLTKLTKSEFVRFERERIEEFKNTLEVYLNDLIEKQKTLIEMWEGFHKSLVGVVDKHKNGD</sequence>
<evidence type="ECO:0000256" key="6">
    <source>
        <dbReference type="ARBA" id="ARBA00022490"/>
    </source>
</evidence>
<dbReference type="GO" id="GO:0005794">
    <property type="term" value="C:Golgi apparatus"/>
    <property type="evidence" value="ECO:0007669"/>
    <property type="project" value="UniProtKB-SubCell"/>
</dbReference>
<accession>A0A1A6A2R1</accession>
<dbReference type="PANTHER" id="PTHR10555">
    <property type="entry name" value="SORTING NEXIN"/>
    <property type="match status" value="1"/>
</dbReference>
<evidence type="ECO:0000256" key="8">
    <source>
        <dbReference type="ARBA" id="ARBA00022927"/>
    </source>
</evidence>
<dbReference type="InterPro" id="IPR001683">
    <property type="entry name" value="PX_dom"/>
</dbReference>
<keyword evidence="16" id="KW-1185">Reference proteome</keyword>
<dbReference type="Pfam" id="PF00787">
    <property type="entry name" value="PX"/>
    <property type="match status" value="1"/>
</dbReference>
<feature type="compositionally biased region" description="Polar residues" evidence="12">
    <location>
        <begin position="473"/>
        <end position="498"/>
    </location>
</feature>
<feature type="compositionally biased region" description="Polar residues" evidence="12">
    <location>
        <begin position="349"/>
        <end position="367"/>
    </location>
</feature>
<keyword evidence="7" id="KW-0597">Phosphoprotein</keyword>
<feature type="compositionally biased region" description="Polar residues" evidence="12">
    <location>
        <begin position="38"/>
        <end position="63"/>
    </location>
</feature>
<dbReference type="Gene3D" id="3.30.1520.10">
    <property type="entry name" value="Phox-like domain"/>
    <property type="match status" value="1"/>
</dbReference>
<evidence type="ECO:0000313" key="15">
    <source>
        <dbReference type="EMBL" id="WWC62751.1"/>
    </source>
</evidence>